<reference evidence="3 4" key="1">
    <citation type="submission" date="2015-01" db="EMBL/GenBank/DDBJ databases">
        <title>Evolution of Trichinella species and genotypes.</title>
        <authorList>
            <person name="Korhonen P.K."/>
            <person name="Edoardo P."/>
            <person name="Giuseppe L.R."/>
            <person name="Gasser R.B."/>
        </authorList>
    </citation>
    <scope>NUCLEOTIDE SEQUENCE [LARGE SCALE GENOMIC DNA]</scope>
    <source>
        <strain evidence="2">ISS176</strain>
        <strain evidence="1">ISS588</strain>
    </source>
</reference>
<dbReference type="Proteomes" id="UP000054805">
    <property type="component" value="Unassembled WGS sequence"/>
</dbReference>
<protein>
    <submittedName>
        <fullName evidence="1">Uncharacterized protein</fullName>
    </submittedName>
</protein>
<evidence type="ECO:0000313" key="3">
    <source>
        <dbReference type="Proteomes" id="UP000054805"/>
    </source>
</evidence>
<gene>
    <name evidence="1" type="ORF">T4B_1298</name>
    <name evidence="2" type="ORF">T4C_6406</name>
</gene>
<dbReference type="EMBL" id="JYDV01000140">
    <property type="protein sequence ID" value="KRZ29428.1"/>
    <property type="molecule type" value="Genomic_DNA"/>
</dbReference>
<dbReference type="AlphaFoldDB" id="A0A0V1ILC3"/>
<accession>A0A0V1ILC3</accession>
<dbReference type="Proteomes" id="UP000054826">
    <property type="component" value="Unassembled WGS sequence"/>
</dbReference>
<keyword evidence="3" id="KW-1185">Reference proteome</keyword>
<sequence>MLSVLLQVGDVSLHPLILCITFTLLFQSEAMDRSVPAIENVIEFNINFEEKFFTVIFFNNITSRLPADGKFDARNSSALLNGCRATRLLNFV</sequence>
<organism evidence="1 3">
    <name type="scientific">Trichinella pseudospiralis</name>
    <name type="common">Parasitic roundworm</name>
    <dbReference type="NCBI Taxonomy" id="6337"/>
    <lineage>
        <taxon>Eukaryota</taxon>
        <taxon>Metazoa</taxon>
        <taxon>Ecdysozoa</taxon>
        <taxon>Nematoda</taxon>
        <taxon>Enoplea</taxon>
        <taxon>Dorylaimia</taxon>
        <taxon>Trichinellida</taxon>
        <taxon>Trichinellidae</taxon>
        <taxon>Trichinella</taxon>
    </lineage>
</organism>
<dbReference type="EMBL" id="JYDS01000143">
    <property type="protein sequence ID" value="KRZ23510.1"/>
    <property type="molecule type" value="Genomic_DNA"/>
</dbReference>
<evidence type="ECO:0000313" key="1">
    <source>
        <dbReference type="EMBL" id="KRZ23510.1"/>
    </source>
</evidence>
<evidence type="ECO:0000313" key="4">
    <source>
        <dbReference type="Proteomes" id="UP000054826"/>
    </source>
</evidence>
<proteinExistence type="predicted"/>
<evidence type="ECO:0000313" key="2">
    <source>
        <dbReference type="EMBL" id="KRZ29428.1"/>
    </source>
</evidence>
<comment type="caution">
    <text evidence="1">The sequence shown here is derived from an EMBL/GenBank/DDBJ whole genome shotgun (WGS) entry which is preliminary data.</text>
</comment>
<name>A0A0V1ILC3_TRIPS</name>